<gene>
    <name evidence="2" type="ORF">QO015_001509</name>
</gene>
<evidence type="ECO:0000313" key="3">
    <source>
        <dbReference type="Proteomes" id="UP001223743"/>
    </source>
</evidence>
<evidence type="ECO:0000256" key="1">
    <source>
        <dbReference type="SAM" id="SignalP"/>
    </source>
</evidence>
<keyword evidence="3" id="KW-1185">Reference proteome</keyword>
<dbReference type="RefSeq" id="WP_266280305.1">
    <property type="nucleotide sequence ID" value="NZ_JAPKNF010000001.1"/>
</dbReference>
<sequence length="277" mass="29025">MIPLLRSHYGKAALAAAFALATAGTALAEEPDSFLLSYEATPSSGFTLPKLDAATYDERAAFAQKALADFVPRIADAVGIDSDDLDTEVTPGGYMLKTNASLQTEAEVTSEEADRFAAGLGYVFRQYSVLVSGLDDDNAKTGYVIVTFPDDTLDAKVAQAFFEKAASVDKGLGGGYTAFGDDQIFLNVMGDDGKPYSGLDNTAFLAALTKAASEFGPPKPTISGSGTATARFIGNEWDKQPKGEAYVEKLGGATSDVVKQLDAIGADYAKAVEASFK</sequence>
<evidence type="ECO:0000313" key="2">
    <source>
        <dbReference type="EMBL" id="MDQ0515896.1"/>
    </source>
</evidence>
<feature type="chain" id="PRO_5047375003" evidence="1">
    <location>
        <begin position="29"/>
        <end position="277"/>
    </location>
</feature>
<comment type="caution">
    <text evidence="2">The sequence shown here is derived from an EMBL/GenBank/DDBJ whole genome shotgun (WGS) entry which is preliminary data.</text>
</comment>
<dbReference type="Proteomes" id="UP001223743">
    <property type="component" value="Unassembled WGS sequence"/>
</dbReference>
<feature type="signal peptide" evidence="1">
    <location>
        <begin position="1"/>
        <end position="28"/>
    </location>
</feature>
<dbReference type="EMBL" id="JAUSWJ010000001">
    <property type="protein sequence ID" value="MDQ0515896.1"/>
    <property type="molecule type" value="Genomic_DNA"/>
</dbReference>
<reference evidence="2 3" key="1">
    <citation type="submission" date="2023-07" db="EMBL/GenBank/DDBJ databases">
        <title>Genomic Encyclopedia of Type Strains, Phase IV (KMG-IV): sequencing the most valuable type-strain genomes for metagenomic binning, comparative biology and taxonomic classification.</title>
        <authorList>
            <person name="Goeker M."/>
        </authorList>
    </citation>
    <scope>NUCLEOTIDE SEQUENCE [LARGE SCALE GENOMIC DNA]</scope>
    <source>
        <strain evidence="2 3">B1-1</strain>
    </source>
</reference>
<proteinExistence type="predicted"/>
<protein>
    <submittedName>
        <fullName evidence="2">Uncharacterized protein</fullName>
    </submittedName>
</protein>
<accession>A0ABU0M4N0</accession>
<name>A0ABU0M4N0_9HYPH</name>
<keyword evidence="1" id="KW-0732">Signal</keyword>
<organism evidence="2 3">
    <name type="scientific">Kaistia geumhonensis</name>
    <dbReference type="NCBI Taxonomy" id="410839"/>
    <lineage>
        <taxon>Bacteria</taxon>
        <taxon>Pseudomonadati</taxon>
        <taxon>Pseudomonadota</taxon>
        <taxon>Alphaproteobacteria</taxon>
        <taxon>Hyphomicrobiales</taxon>
        <taxon>Kaistiaceae</taxon>
        <taxon>Kaistia</taxon>
    </lineage>
</organism>